<dbReference type="InterPro" id="IPR004358">
    <property type="entry name" value="Sig_transdc_His_kin-like_C"/>
</dbReference>
<evidence type="ECO:0000256" key="1">
    <source>
        <dbReference type="ARBA" id="ARBA00022553"/>
    </source>
</evidence>
<evidence type="ECO:0000259" key="5">
    <source>
        <dbReference type="PROSITE" id="PS50113"/>
    </source>
</evidence>
<dbReference type="InterPro" id="IPR013767">
    <property type="entry name" value="PAS_fold"/>
</dbReference>
<keyword evidence="1 2" id="KW-0597">Phosphoprotein</keyword>
<dbReference type="InterPro" id="IPR036097">
    <property type="entry name" value="HisK_dim/P_sf"/>
</dbReference>
<dbReference type="InterPro" id="IPR003661">
    <property type="entry name" value="HisK_dim/P_dom"/>
</dbReference>
<dbReference type="Gene3D" id="3.30.450.20">
    <property type="entry name" value="PAS domain"/>
    <property type="match status" value="3"/>
</dbReference>
<dbReference type="SUPFAM" id="SSF55874">
    <property type="entry name" value="ATPase domain of HSP90 chaperone/DNA topoisomerase II/histidine kinase"/>
    <property type="match status" value="1"/>
</dbReference>
<dbReference type="InterPro" id="IPR000014">
    <property type="entry name" value="PAS"/>
</dbReference>
<accession>A0ABR3P4B2</accession>
<reference evidence="6 7" key="1">
    <citation type="submission" date="2024-07" db="EMBL/GenBank/DDBJ databases">
        <title>Draft sequence of the Neodothiora populina.</title>
        <authorList>
            <person name="Drown D.D."/>
            <person name="Schuette U.S."/>
            <person name="Buechlein A.B."/>
            <person name="Rusch D.R."/>
            <person name="Winton L.W."/>
            <person name="Adams G.A."/>
        </authorList>
    </citation>
    <scope>NUCLEOTIDE SEQUENCE [LARGE SCALE GENOMIC DNA]</scope>
    <source>
        <strain evidence="6 7">CPC 39397</strain>
    </source>
</reference>
<dbReference type="InterPro" id="IPR005467">
    <property type="entry name" value="His_kinase_dom"/>
</dbReference>
<dbReference type="PRINTS" id="PR00344">
    <property type="entry name" value="BCTRLSENSOR"/>
</dbReference>
<dbReference type="PANTHER" id="PTHR43719:SF30">
    <property type="entry name" value="TWO-COMPONENT SYSTEM RESPONSE REGULATOR"/>
    <property type="match status" value="1"/>
</dbReference>
<dbReference type="RefSeq" id="XP_069197247.1">
    <property type="nucleotide sequence ID" value="XM_069346037.1"/>
</dbReference>
<gene>
    <name evidence="6" type="ORF">AAFC00_006132</name>
</gene>
<dbReference type="Pfam" id="PF02518">
    <property type="entry name" value="HATPase_c"/>
    <property type="match status" value="1"/>
</dbReference>
<dbReference type="Pfam" id="PF00989">
    <property type="entry name" value="PAS"/>
    <property type="match status" value="1"/>
</dbReference>
<dbReference type="InterPro" id="IPR001789">
    <property type="entry name" value="Sig_transdc_resp-reg_receiver"/>
</dbReference>
<feature type="domain" description="PAC" evidence="5">
    <location>
        <begin position="603"/>
        <end position="662"/>
    </location>
</feature>
<dbReference type="SMART" id="SM00387">
    <property type="entry name" value="HATPase_c"/>
    <property type="match status" value="1"/>
</dbReference>
<dbReference type="Gene3D" id="1.10.287.130">
    <property type="match status" value="1"/>
</dbReference>
<dbReference type="SUPFAM" id="SSF55785">
    <property type="entry name" value="PYP-like sensor domain (PAS domain)"/>
    <property type="match status" value="2"/>
</dbReference>
<sequence>MEYFRIPTGDLALDEHLRHVRSVDWTATSVGPLEKLPVELAELISVMLLDSQPRLLLVGVDDNMLYNPAYGEMIGEYHPKFLGMPMRDGWPAQWDKTRSIMEKVRATGLSHTEEDYSLHYRRNDSTEDVILRWSTSALKGRFPGFYVSLTDVTDIRVGEHRRGLLKDWSERWSLTADLPSLWSSLSQTFACHPTEFPFALLYSAVPQSGQQTWHDFVLDAQDATRFSLKNFVGEPSARPLVQTTLNLDNTTKLHQDMARRAVMLREPQMLFVNDGHVPDSWVLAASDRSHGTVLQAAVIVPIKSNRTGVVIGLFVLGLNTRRPWDNMYRDWISEIGREISEAFTVKLLTEDAIRKHHDQAKQAAYEQVLLAKELASREKEASSANDQAKRLLDMMEDCGVGIFEYSPDGKLRHANDAYYTISGVQKDHQVELQFTDAVFPDDLEFALSQWHVMSQGRSLNFEMRWKAPDRAVPGGPDPGRWTLAACIPILDEDGNFSTLFGCITDIDAQKSAERESVQRAEALERARASEQRFVRFTESSAVPIYILEHPSKKVTYGNDAWFALTGLEKGDYTNIDWRSAVLEEDIQVIDHIWSALTGQKETVNVQFRLKRMWTDTDGEPISPIWVMATANPEFNDDGTIKGIMGTMSDITGFKWAETSQQMRINEAVEAKRQQENFIDMTSHEIRNPLGAIVHCTDAIADGLVDMRDLAETLKLTEHVNKLGQLLDLIRNSLDSAHTIESCTSHLKRIVDDILVLSKLDSNLLQIAPSAVRLEDVLKNVSKLFEAEAQRANVDVRTEVDESFEQMKATYALLDSGRALQILINLVTNAIKFTKNESIRHVVIRMGASEARPSESSLNVEFALAHSVRDSIYEGPEFAGRTFHLWFTVQDTGRGMTQEEKSKIFSRFTQGSPKTYSEYGGSGLGLFISRELAGLQGGEIGVASEAGKGSTFAFFVKTVHTDPPATKVQGLQEQVDNMSLTKHRMTAHEVTVLVTEDNILNQKVLKKQLTKHGYNVYTADNGQQALDFLRTTKYWRGNRTTVAADDNALDVDVILMDVEMPVMGGLQAARCIRDYQKQGEISGHIPIIAVSANARPEQTREAISAGMDDAISKPFRIVEIIPKIDKMASWAKMLRK</sequence>
<dbReference type="CDD" id="cd00082">
    <property type="entry name" value="HisKA"/>
    <property type="match status" value="1"/>
</dbReference>
<dbReference type="NCBIfam" id="TIGR00229">
    <property type="entry name" value="sensory_box"/>
    <property type="match status" value="1"/>
</dbReference>
<dbReference type="EMBL" id="JBFMKM010000014">
    <property type="protein sequence ID" value="KAL1297565.1"/>
    <property type="molecule type" value="Genomic_DNA"/>
</dbReference>
<dbReference type="Gene3D" id="3.30.565.10">
    <property type="entry name" value="Histidine kinase-like ATPase, C-terminal domain"/>
    <property type="match status" value="1"/>
</dbReference>
<evidence type="ECO:0000256" key="2">
    <source>
        <dbReference type="PROSITE-ProRule" id="PRU00169"/>
    </source>
</evidence>
<feature type="domain" description="Histidine kinase" evidence="3">
    <location>
        <begin position="680"/>
        <end position="959"/>
    </location>
</feature>
<dbReference type="InterPro" id="IPR003594">
    <property type="entry name" value="HATPase_dom"/>
</dbReference>
<dbReference type="PROSITE" id="PS50113">
    <property type="entry name" value="PAC"/>
    <property type="match status" value="1"/>
</dbReference>
<organism evidence="6 7">
    <name type="scientific">Neodothiora populina</name>
    <dbReference type="NCBI Taxonomy" id="2781224"/>
    <lineage>
        <taxon>Eukaryota</taxon>
        <taxon>Fungi</taxon>
        <taxon>Dikarya</taxon>
        <taxon>Ascomycota</taxon>
        <taxon>Pezizomycotina</taxon>
        <taxon>Dothideomycetes</taxon>
        <taxon>Dothideomycetidae</taxon>
        <taxon>Dothideales</taxon>
        <taxon>Dothioraceae</taxon>
        <taxon>Neodothiora</taxon>
    </lineage>
</organism>
<proteinExistence type="predicted"/>
<evidence type="ECO:0000259" key="3">
    <source>
        <dbReference type="PROSITE" id="PS50109"/>
    </source>
</evidence>
<dbReference type="SUPFAM" id="SSF52172">
    <property type="entry name" value="CheY-like"/>
    <property type="match status" value="1"/>
</dbReference>
<protein>
    <recommendedName>
        <fullName evidence="8">Histidine kinase</fullName>
    </recommendedName>
</protein>
<dbReference type="Pfam" id="PF00072">
    <property type="entry name" value="Response_reg"/>
    <property type="match status" value="1"/>
</dbReference>
<dbReference type="Pfam" id="PF00512">
    <property type="entry name" value="HisKA"/>
    <property type="match status" value="1"/>
</dbReference>
<dbReference type="InterPro" id="IPR011006">
    <property type="entry name" value="CheY-like_superfamily"/>
</dbReference>
<feature type="domain" description="Response regulatory" evidence="4">
    <location>
        <begin position="990"/>
        <end position="1127"/>
    </location>
</feature>
<evidence type="ECO:0000259" key="4">
    <source>
        <dbReference type="PROSITE" id="PS50110"/>
    </source>
</evidence>
<dbReference type="SUPFAM" id="SSF47384">
    <property type="entry name" value="Homodimeric domain of signal transducing histidine kinase"/>
    <property type="match status" value="1"/>
</dbReference>
<dbReference type="SMART" id="SM00448">
    <property type="entry name" value="REC"/>
    <property type="match status" value="1"/>
</dbReference>
<dbReference type="PANTHER" id="PTHR43719">
    <property type="entry name" value="TWO-COMPONENT HISTIDINE KINASE"/>
    <property type="match status" value="1"/>
</dbReference>
<dbReference type="Gene3D" id="3.40.50.2300">
    <property type="match status" value="1"/>
</dbReference>
<dbReference type="Proteomes" id="UP001562354">
    <property type="component" value="Unassembled WGS sequence"/>
</dbReference>
<dbReference type="CDD" id="cd17546">
    <property type="entry name" value="REC_hyHK_CKI1_RcsC-like"/>
    <property type="match status" value="1"/>
</dbReference>
<dbReference type="Pfam" id="PF13426">
    <property type="entry name" value="PAS_9"/>
    <property type="match status" value="1"/>
</dbReference>
<dbReference type="SMART" id="SM00388">
    <property type="entry name" value="HisKA"/>
    <property type="match status" value="1"/>
</dbReference>
<evidence type="ECO:0000313" key="6">
    <source>
        <dbReference type="EMBL" id="KAL1297565.1"/>
    </source>
</evidence>
<evidence type="ECO:0008006" key="8">
    <source>
        <dbReference type="Google" id="ProtNLM"/>
    </source>
</evidence>
<dbReference type="InterPro" id="IPR050956">
    <property type="entry name" value="2C_system_His_kinase"/>
</dbReference>
<feature type="modified residue" description="4-aspartylphosphate" evidence="2">
    <location>
        <position position="1056"/>
    </location>
</feature>
<dbReference type="CDD" id="cd00130">
    <property type="entry name" value="PAS"/>
    <property type="match status" value="1"/>
</dbReference>
<dbReference type="InterPro" id="IPR035965">
    <property type="entry name" value="PAS-like_dom_sf"/>
</dbReference>
<comment type="caution">
    <text evidence="6">The sequence shown here is derived from an EMBL/GenBank/DDBJ whole genome shotgun (WGS) entry which is preliminary data.</text>
</comment>
<evidence type="ECO:0000313" key="7">
    <source>
        <dbReference type="Proteomes" id="UP001562354"/>
    </source>
</evidence>
<dbReference type="GeneID" id="95979831"/>
<dbReference type="SMART" id="SM00091">
    <property type="entry name" value="PAS"/>
    <property type="match status" value="2"/>
</dbReference>
<dbReference type="PROSITE" id="PS50110">
    <property type="entry name" value="RESPONSE_REGULATORY"/>
    <property type="match status" value="1"/>
</dbReference>
<dbReference type="InterPro" id="IPR000700">
    <property type="entry name" value="PAS-assoc_C"/>
</dbReference>
<name>A0ABR3P4B2_9PEZI</name>
<keyword evidence="7" id="KW-1185">Reference proteome</keyword>
<dbReference type="InterPro" id="IPR036890">
    <property type="entry name" value="HATPase_C_sf"/>
</dbReference>
<dbReference type="PROSITE" id="PS50109">
    <property type="entry name" value="HIS_KIN"/>
    <property type="match status" value="1"/>
</dbReference>